<name>A0ABW6NVH0_9NOCA</name>
<comment type="caution">
    <text evidence="2">The sequence shown here is derived from an EMBL/GenBank/DDBJ whole genome shotgun (WGS) entry which is preliminary data.</text>
</comment>
<evidence type="ECO:0000313" key="2">
    <source>
        <dbReference type="EMBL" id="MFF0495182.1"/>
    </source>
</evidence>
<protein>
    <submittedName>
        <fullName evidence="2">Uncharacterized protein</fullName>
    </submittedName>
</protein>
<accession>A0ABW6NVH0</accession>
<dbReference type="RefSeq" id="WP_387388988.1">
    <property type="nucleotide sequence ID" value="NZ_JBIAMT010000001.1"/>
</dbReference>
<keyword evidence="1" id="KW-1133">Transmembrane helix</keyword>
<dbReference type="Proteomes" id="UP001601442">
    <property type="component" value="Unassembled WGS sequence"/>
</dbReference>
<gene>
    <name evidence="2" type="ORF">ACFYU5_02145</name>
</gene>
<evidence type="ECO:0000313" key="3">
    <source>
        <dbReference type="Proteomes" id="UP001601442"/>
    </source>
</evidence>
<evidence type="ECO:0000256" key="1">
    <source>
        <dbReference type="SAM" id="Phobius"/>
    </source>
</evidence>
<keyword evidence="1" id="KW-0812">Transmembrane</keyword>
<sequence>MSGWMFIGWLVVVGLPLAVLVAVILWPERIPEDRTVEGIRRRIENEDKPRHLP</sequence>
<keyword evidence="3" id="KW-1185">Reference proteome</keyword>
<reference evidence="2 3" key="1">
    <citation type="submission" date="2024-10" db="EMBL/GenBank/DDBJ databases">
        <title>The Natural Products Discovery Center: Release of the First 8490 Sequenced Strains for Exploring Actinobacteria Biosynthetic Diversity.</title>
        <authorList>
            <person name="Kalkreuter E."/>
            <person name="Kautsar S.A."/>
            <person name="Yang D."/>
            <person name="Bader C.D."/>
            <person name="Teijaro C.N."/>
            <person name="Fluegel L."/>
            <person name="Davis C.M."/>
            <person name="Simpson J.R."/>
            <person name="Lauterbach L."/>
            <person name="Steele A.D."/>
            <person name="Gui C."/>
            <person name="Meng S."/>
            <person name="Li G."/>
            <person name="Viehrig K."/>
            <person name="Ye F."/>
            <person name="Su P."/>
            <person name="Kiefer A.F."/>
            <person name="Nichols A."/>
            <person name="Cepeda A.J."/>
            <person name="Yan W."/>
            <person name="Fan B."/>
            <person name="Jiang Y."/>
            <person name="Adhikari A."/>
            <person name="Zheng C.-J."/>
            <person name="Schuster L."/>
            <person name="Cowan T.M."/>
            <person name="Smanski M.J."/>
            <person name="Chevrette M.G."/>
            <person name="De Carvalho L.P.S."/>
            <person name="Shen B."/>
        </authorList>
    </citation>
    <scope>NUCLEOTIDE SEQUENCE [LARGE SCALE GENOMIC DNA]</scope>
    <source>
        <strain evidence="2 3">NPDC004119</strain>
    </source>
</reference>
<dbReference type="EMBL" id="JBIAMT010000001">
    <property type="protein sequence ID" value="MFF0495182.1"/>
    <property type="molecule type" value="Genomic_DNA"/>
</dbReference>
<proteinExistence type="predicted"/>
<keyword evidence="1" id="KW-0472">Membrane</keyword>
<organism evidence="2 3">
    <name type="scientific">Nocardia aobensis</name>
    <dbReference type="NCBI Taxonomy" id="257277"/>
    <lineage>
        <taxon>Bacteria</taxon>
        <taxon>Bacillati</taxon>
        <taxon>Actinomycetota</taxon>
        <taxon>Actinomycetes</taxon>
        <taxon>Mycobacteriales</taxon>
        <taxon>Nocardiaceae</taxon>
        <taxon>Nocardia</taxon>
    </lineage>
</organism>
<feature type="transmembrane region" description="Helical" evidence="1">
    <location>
        <begin position="6"/>
        <end position="26"/>
    </location>
</feature>